<proteinExistence type="predicted"/>
<keyword evidence="2" id="KW-1185">Reference proteome</keyword>
<organism evidence="1 2">
    <name type="scientific">Ceratitis capitata</name>
    <name type="common">Mediterranean fruit fly</name>
    <name type="synonym">Tephritis capitata</name>
    <dbReference type="NCBI Taxonomy" id="7213"/>
    <lineage>
        <taxon>Eukaryota</taxon>
        <taxon>Metazoa</taxon>
        <taxon>Ecdysozoa</taxon>
        <taxon>Arthropoda</taxon>
        <taxon>Hexapoda</taxon>
        <taxon>Insecta</taxon>
        <taxon>Pterygota</taxon>
        <taxon>Neoptera</taxon>
        <taxon>Endopterygota</taxon>
        <taxon>Diptera</taxon>
        <taxon>Brachycera</taxon>
        <taxon>Muscomorpha</taxon>
        <taxon>Tephritoidea</taxon>
        <taxon>Tephritidae</taxon>
        <taxon>Ceratitis</taxon>
        <taxon>Ceratitis</taxon>
    </lineage>
</organism>
<gene>
    <name evidence="1" type="ORF">CCAP1982_LOCUS14107</name>
</gene>
<dbReference type="EMBL" id="CAJHJT010000034">
    <property type="protein sequence ID" value="CAD7005759.1"/>
    <property type="molecule type" value="Genomic_DNA"/>
</dbReference>
<name>A0A811V2Q8_CERCA</name>
<protein>
    <submittedName>
        <fullName evidence="1">(Mediterranean fruit fly) hypothetical protein</fullName>
    </submittedName>
</protein>
<sequence length="91" mass="10370">QQKRLDENNSSLAFHHFGRATALVVTTEWSSRATLTQAESKRIGRCSEHDEFKELARLSLNKLQTTILMRSLCSSVKKLSRSSVSYNLLEE</sequence>
<evidence type="ECO:0000313" key="2">
    <source>
        <dbReference type="Proteomes" id="UP000606786"/>
    </source>
</evidence>
<accession>A0A811V2Q8</accession>
<feature type="non-terminal residue" evidence="1">
    <location>
        <position position="1"/>
    </location>
</feature>
<dbReference type="AlphaFoldDB" id="A0A811V2Q8"/>
<reference evidence="1" key="1">
    <citation type="submission" date="2020-11" db="EMBL/GenBank/DDBJ databases">
        <authorList>
            <person name="Whitehead M."/>
        </authorList>
    </citation>
    <scope>NUCLEOTIDE SEQUENCE</scope>
    <source>
        <strain evidence="1">EGII</strain>
    </source>
</reference>
<evidence type="ECO:0000313" key="1">
    <source>
        <dbReference type="EMBL" id="CAD7005759.1"/>
    </source>
</evidence>
<comment type="caution">
    <text evidence="1">The sequence shown here is derived from an EMBL/GenBank/DDBJ whole genome shotgun (WGS) entry which is preliminary data.</text>
</comment>
<dbReference type="Proteomes" id="UP000606786">
    <property type="component" value="Unassembled WGS sequence"/>
</dbReference>